<reference evidence="5" key="1">
    <citation type="journal article" date="2019" name="Int. J. Syst. Evol. Microbiol.">
        <title>The Global Catalogue of Microorganisms (GCM) 10K type strain sequencing project: providing services to taxonomists for standard genome sequencing and annotation.</title>
        <authorList>
            <consortium name="The Broad Institute Genomics Platform"/>
            <consortium name="The Broad Institute Genome Sequencing Center for Infectious Disease"/>
            <person name="Wu L."/>
            <person name="Ma J."/>
        </authorList>
    </citation>
    <scope>NUCLEOTIDE SEQUENCE [LARGE SCALE GENOMIC DNA]</scope>
    <source>
        <strain evidence="5">CECT 7069</strain>
    </source>
</reference>
<organism evidence="4 5">
    <name type="scientific">Methylobacterium adhaesivum</name>
    <dbReference type="NCBI Taxonomy" id="333297"/>
    <lineage>
        <taxon>Bacteria</taxon>
        <taxon>Pseudomonadati</taxon>
        <taxon>Pseudomonadota</taxon>
        <taxon>Alphaproteobacteria</taxon>
        <taxon>Hyphomicrobiales</taxon>
        <taxon>Methylobacteriaceae</taxon>
        <taxon>Methylobacterium</taxon>
    </lineage>
</organism>
<dbReference type="SUPFAM" id="SSF52172">
    <property type="entry name" value="CheY-like"/>
    <property type="match status" value="1"/>
</dbReference>
<comment type="caution">
    <text evidence="4">The sequence shown here is derived from an EMBL/GenBank/DDBJ whole genome shotgun (WGS) entry which is preliminary data.</text>
</comment>
<dbReference type="InterPro" id="IPR001789">
    <property type="entry name" value="Sig_transdc_resp-reg_receiver"/>
</dbReference>
<dbReference type="RefSeq" id="WP_238228361.1">
    <property type="nucleotide sequence ID" value="NZ_BPQD01000045.1"/>
</dbReference>
<feature type="domain" description="Response regulatory" evidence="3">
    <location>
        <begin position="13"/>
        <end position="130"/>
    </location>
</feature>
<dbReference type="Pfam" id="PF00072">
    <property type="entry name" value="Response_reg"/>
    <property type="match status" value="1"/>
</dbReference>
<dbReference type="SMART" id="SM00448">
    <property type="entry name" value="REC"/>
    <property type="match status" value="1"/>
</dbReference>
<evidence type="ECO:0000256" key="2">
    <source>
        <dbReference type="PROSITE-ProRule" id="PRU00169"/>
    </source>
</evidence>
<evidence type="ECO:0000313" key="5">
    <source>
        <dbReference type="Proteomes" id="UP001224644"/>
    </source>
</evidence>
<feature type="modified residue" description="4-aspartylphosphate" evidence="2">
    <location>
        <position position="62"/>
    </location>
</feature>
<sequence>MSETPLRPVDAPRVLVVDDASLVRMYYRGVLEKAGFAVDEALNGIEGLERVLLASYDLLVVDVNMPKMDGFSFLRAVRGREPPIRSIPALMTSTEAGDDDREAAREAGANFYLVKPLPEDVLIAHARALAGRRP</sequence>
<dbReference type="PANTHER" id="PTHR44591">
    <property type="entry name" value="STRESS RESPONSE REGULATOR PROTEIN 1"/>
    <property type="match status" value="1"/>
</dbReference>
<name>A0ABT8BIW5_9HYPH</name>
<evidence type="ECO:0000313" key="4">
    <source>
        <dbReference type="EMBL" id="MDN3592021.1"/>
    </source>
</evidence>
<proteinExistence type="predicted"/>
<keyword evidence="5" id="KW-1185">Reference proteome</keyword>
<dbReference type="InterPro" id="IPR050595">
    <property type="entry name" value="Bact_response_regulator"/>
</dbReference>
<keyword evidence="1 2" id="KW-0597">Phosphoprotein</keyword>
<evidence type="ECO:0000256" key="1">
    <source>
        <dbReference type="ARBA" id="ARBA00022553"/>
    </source>
</evidence>
<protein>
    <submittedName>
        <fullName evidence="4">Response regulator</fullName>
    </submittedName>
</protein>
<dbReference type="PROSITE" id="PS50110">
    <property type="entry name" value="RESPONSE_REGULATORY"/>
    <property type="match status" value="1"/>
</dbReference>
<dbReference type="Proteomes" id="UP001224644">
    <property type="component" value="Unassembled WGS sequence"/>
</dbReference>
<dbReference type="Gene3D" id="3.40.50.2300">
    <property type="match status" value="1"/>
</dbReference>
<accession>A0ABT8BIW5</accession>
<gene>
    <name evidence="4" type="ORF">QWZ12_15590</name>
</gene>
<dbReference type="InterPro" id="IPR011006">
    <property type="entry name" value="CheY-like_superfamily"/>
</dbReference>
<dbReference type="PANTHER" id="PTHR44591:SF25">
    <property type="entry name" value="CHEMOTAXIS TWO-COMPONENT RESPONSE REGULATOR"/>
    <property type="match status" value="1"/>
</dbReference>
<evidence type="ECO:0000259" key="3">
    <source>
        <dbReference type="PROSITE" id="PS50110"/>
    </source>
</evidence>
<dbReference type="EMBL" id="JAUFPX010000015">
    <property type="protein sequence ID" value="MDN3592021.1"/>
    <property type="molecule type" value="Genomic_DNA"/>
</dbReference>